<dbReference type="GO" id="GO:0003700">
    <property type="term" value="F:DNA-binding transcription factor activity"/>
    <property type="evidence" value="ECO:0007669"/>
    <property type="project" value="TreeGrafter"/>
</dbReference>
<dbReference type="STRING" id="993073.AS029_00550"/>
<dbReference type="PROSITE" id="PS50943">
    <property type="entry name" value="HTH_CROC1"/>
    <property type="match status" value="1"/>
</dbReference>
<dbReference type="InterPro" id="IPR000843">
    <property type="entry name" value="HTH_LacI"/>
</dbReference>
<dbReference type="InterPro" id="IPR046335">
    <property type="entry name" value="LacI/GalR-like_sensor"/>
</dbReference>
<dbReference type="PROSITE" id="PS50932">
    <property type="entry name" value="HTH_LACI_2"/>
    <property type="match status" value="1"/>
</dbReference>
<organism evidence="6 7">
    <name type="scientific">Microbacterium enclense</name>
    <dbReference type="NCBI Taxonomy" id="993073"/>
    <lineage>
        <taxon>Bacteria</taxon>
        <taxon>Bacillati</taxon>
        <taxon>Actinomycetota</taxon>
        <taxon>Actinomycetes</taxon>
        <taxon>Micrococcales</taxon>
        <taxon>Microbacteriaceae</taxon>
        <taxon>Microbacterium</taxon>
    </lineage>
</organism>
<dbReference type="InterPro" id="IPR001387">
    <property type="entry name" value="Cro/C1-type_HTH"/>
</dbReference>
<evidence type="ECO:0000256" key="1">
    <source>
        <dbReference type="ARBA" id="ARBA00023015"/>
    </source>
</evidence>
<sequence length="337" mass="35363">MELAPVRGTATIEEVAARAGVSRSTVSRVVNGSTAVSPAALEAVRRAIDELQYVPNRAARSLASRQTRAIALVIPEQTDRFFGDPFFASIVAGIGEVIGESDYIMNMLIASDDASAKALAYLRGGSVDGAIVASHHTSDTFLDRLADVVPVVYGGRPARVRAEDYYVDVDNVAGGQAATGYLIARGHRRIATVSGPPDMPAGIDRLQGFRDEMAAAGLEPVAVENGDFTEMGGALAMNRILSTGAELDALFVASDLMARGAYTALREKGIEPGRDVAVIGFDDSSVSTALTPALTTVRQPSLTQGRHMASVLLDMLAGRPAVHATILPTEIVERASA</sequence>
<dbReference type="RefSeq" id="WP_058230675.1">
    <property type="nucleotide sequence ID" value="NZ_FMYG01000001.1"/>
</dbReference>
<dbReference type="SUPFAM" id="SSF53822">
    <property type="entry name" value="Periplasmic binding protein-like I"/>
    <property type="match status" value="1"/>
</dbReference>
<dbReference type="OrthoDB" id="4268837at2"/>
<keyword evidence="1" id="KW-0805">Transcription regulation</keyword>
<dbReference type="InterPro" id="IPR028082">
    <property type="entry name" value="Peripla_BP_I"/>
</dbReference>
<accession>A0A1G6GK11</accession>
<dbReference type="AlphaFoldDB" id="A0A1G6GK11"/>
<dbReference type="EMBL" id="FMYG01000001">
    <property type="protein sequence ID" value="SDB82249.1"/>
    <property type="molecule type" value="Genomic_DNA"/>
</dbReference>
<evidence type="ECO:0000259" key="5">
    <source>
        <dbReference type="PROSITE" id="PS50943"/>
    </source>
</evidence>
<dbReference type="SUPFAM" id="SSF47413">
    <property type="entry name" value="lambda repressor-like DNA-binding domains"/>
    <property type="match status" value="1"/>
</dbReference>
<reference evidence="6 7" key="1">
    <citation type="submission" date="2016-09" db="EMBL/GenBank/DDBJ databases">
        <authorList>
            <person name="Capua I."/>
            <person name="De Benedictis P."/>
            <person name="Joannis T."/>
            <person name="Lombin L.H."/>
            <person name="Cattoli G."/>
        </authorList>
    </citation>
    <scope>NUCLEOTIDE SEQUENCE [LARGE SCALE GENOMIC DNA]</scope>
    <source>
        <strain evidence="6 7">NIO-1002</strain>
    </source>
</reference>
<evidence type="ECO:0000256" key="2">
    <source>
        <dbReference type="ARBA" id="ARBA00023125"/>
    </source>
</evidence>
<dbReference type="Pfam" id="PF13377">
    <property type="entry name" value="Peripla_BP_3"/>
    <property type="match status" value="1"/>
</dbReference>
<dbReference type="PRINTS" id="PR00036">
    <property type="entry name" value="HTHLACI"/>
</dbReference>
<evidence type="ECO:0000256" key="3">
    <source>
        <dbReference type="ARBA" id="ARBA00023163"/>
    </source>
</evidence>
<dbReference type="GO" id="GO:0000976">
    <property type="term" value="F:transcription cis-regulatory region binding"/>
    <property type="evidence" value="ECO:0007669"/>
    <property type="project" value="TreeGrafter"/>
</dbReference>
<dbReference type="CDD" id="cd06267">
    <property type="entry name" value="PBP1_LacI_sugar_binding-like"/>
    <property type="match status" value="1"/>
</dbReference>
<dbReference type="Pfam" id="PF00356">
    <property type="entry name" value="LacI"/>
    <property type="match status" value="1"/>
</dbReference>
<name>A0A1G6GK11_9MICO</name>
<keyword evidence="3" id="KW-0804">Transcription</keyword>
<dbReference type="PANTHER" id="PTHR30146">
    <property type="entry name" value="LACI-RELATED TRANSCRIPTIONAL REPRESSOR"/>
    <property type="match status" value="1"/>
</dbReference>
<keyword evidence="2" id="KW-0238">DNA-binding</keyword>
<dbReference type="Proteomes" id="UP000183203">
    <property type="component" value="Unassembled WGS sequence"/>
</dbReference>
<dbReference type="Gene3D" id="3.40.50.2300">
    <property type="match status" value="2"/>
</dbReference>
<protein>
    <submittedName>
        <fullName evidence="6">Regulatory protein, lacI family</fullName>
    </submittedName>
</protein>
<dbReference type="PROSITE" id="PS00356">
    <property type="entry name" value="HTH_LACI_1"/>
    <property type="match status" value="1"/>
</dbReference>
<feature type="domain" description="HTH lacI-type" evidence="4">
    <location>
        <begin position="10"/>
        <end position="64"/>
    </location>
</feature>
<feature type="domain" description="HTH cro/C1-type" evidence="5">
    <location>
        <begin position="11"/>
        <end position="54"/>
    </location>
</feature>
<evidence type="ECO:0000313" key="6">
    <source>
        <dbReference type="EMBL" id="SDB82249.1"/>
    </source>
</evidence>
<evidence type="ECO:0000259" key="4">
    <source>
        <dbReference type="PROSITE" id="PS50932"/>
    </source>
</evidence>
<evidence type="ECO:0000313" key="7">
    <source>
        <dbReference type="Proteomes" id="UP000183203"/>
    </source>
</evidence>
<dbReference type="SMART" id="SM00354">
    <property type="entry name" value="HTH_LACI"/>
    <property type="match status" value="1"/>
</dbReference>
<proteinExistence type="predicted"/>
<dbReference type="Gene3D" id="1.10.260.40">
    <property type="entry name" value="lambda repressor-like DNA-binding domains"/>
    <property type="match status" value="1"/>
</dbReference>
<gene>
    <name evidence="6" type="ORF">SAMN05216418_0342</name>
</gene>
<dbReference type="InterPro" id="IPR010982">
    <property type="entry name" value="Lambda_DNA-bd_dom_sf"/>
</dbReference>
<dbReference type="PANTHER" id="PTHR30146:SF109">
    <property type="entry name" value="HTH-TYPE TRANSCRIPTIONAL REGULATOR GALS"/>
    <property type="match status" value="1"/>
</dbReference>
<dbReference type="CDD" id="cd01392">
    <property type="entry name" value="HTH_LacI"/>
    <property type="match status" value="1"/>
</dbReference>